<evidence type="ECO:0000256" key="1">
    <source>
        <dbReference type="ARBA" id="ARBA00009403"/>
    </source>
</evidence>
<dbReference type="GeneTree" id="ENSGT00940000154755"/>
<dbReference type="AlphaFoldDB" id="A0A7N4P071"/>
<dbReference type="CDD" id="cd00042">
    <property type="entry name" value="CY"/>
    <property type="match status" value="1"/>
</dbReference>
<dbReference type="InParanoid" id="A0A7N4P071"/>
<evidence type="ECO:0000313" key="7">
    <source>
        <dbReference type="Ensembl" id="ENSSHAP00000030448.1"/>
    </source>
</evidence>
<reference evidence="7 8" key="1">
    <citation type="journal article" date="2011" name="Proc. Natl. Acad. Sci. U.S.A.">
        <title>Genetic diversity and population structure of the endangered marsupial Sarcophilus harrisii (Tasmanian devil).</title>
        <authorList>
            <person name="Miller W."/>
            <person name="Hayes V.M."/>
            <person name="Ratan A."/>
            <person name="Petersen D.C."/>
            <person name="Wittekindt N.E."/>
            <person name="Miller J."/>
            <person name="Walenz B."/>
            <person name="Knight J."/>
            <person name="Qi J."/>
            <person name="Zhao F."/>
            <person name="Wang Q."/>
            <person name="Bedoya-Reina O.C."/>
            <person name="Katiyar N."/>
            <person name="Tomsho L.P."/>
            <person name="Kasson L.M."/>
            <person name="Hardie R.A."/>
            <person name="Woodbridge P."/>
            <person name="Tindall E.A."/>
            <person name="Bertelsen M.F."/>
            <person name="Dixon D."/>
            <person name="Pyecroft S."/>
            <person name="Helgen K.M."/>
            <person name="Lesk A.M."/>
            <person name="Pringle T.H."/>
            <person name="Patterson N."/>
            <person name="Zhang Y."/>
            <person name="Kreiss A."/>
            <person name="Woods G.M."/>
            <person name="Jones M.E."/>
            <person name="Schuster S.C."/>
        </authorList>
    </citation>
    <scope>NUCLEOTIDE SEQUENCE [LARGE SCALE GENOMIC DNA]</scope>
</reference>
<comment type="similarity">
    <text evidence="1">Belongs to the cystatin family.</text>
</comment>
<organism evidence="7 8">
    <name type="scientific">Sarcophilus harrisii</name>
    <name type="common">Tasmanian devil</name>
    <name type="synonym">Sarcophilus laniarius</name>
    <dbReference type="NCBI Taxonomy" id="9305"/>
    <lineage>
        <taxon>Eukaryota</taxon>
        <taxon>Metazoa</taxon>
        <taxon>Chordata</taxon>
        <taxon>Craniata</taxon>
        <taxon>Vertebrata</taxon>
        <taxon>Euteleostomi</taxon>
        <taxon>Mammalia</taxon>
        <taxon>Metatheria</taxon>
        <taxon>Dasyuromorphia</taxon>
        <taxon>Dasyuridae</taxon>
        <taxon>Sarcophilus</taxon>
    </lineage>
</organism>
<protein>
    <recommendedName>
        <fullName evidence="6">Cystatin domain-containing protein</fullName>
    </recommendedName>
</protein>
<dbReference type="InterPro" id="IPR046350">
    <property type="entry name" value="Cystatin_sf"/>
</dbReference>
<dbReference type="InterPro" id="IPR018073">
    <property type="entry name" value="Prot_inh_cystat_CS"/>
</dbReference>
<dbReference type="PROSITE" id="PS00287">
    <property type="entry name" value="CYSTATIN"/>
    <property type="match status" value="1"/>
</dbReference>
<reference evidence="7" key="3">
    <citation type="submission" date="2025-09" db="UniProtKB">
        <authorList>
            <consortium name="Ensembl"/>
        </authorList>
    </citation>
    <scope>IDENTIFICATION</scope>
</reference>
<dbReference type="RefSeq" id="XP_023350610.2">
    <property type="nucleotide sequence ID" value="XM_023494842.2"/>
</dbReference>
<proteinExistence type="inferred from homology"/>
<keyword evidence="3" id="KW-0789">Thiol protease inhibitor</keyword>
<dbReference type="GO" id="GO:0005737">
    <property type="term" value="C:cytoplasm"/>
    <property type="evidence" value="ECO:0007669"/>
    <property type="project" value="TreeGrafter"/>
</dbReference>
<name>A0A7N4P071_SARHA</name>
<dbReference type="KEGG" id="shr:100915208"/>
<dbReference type="Proteomes" id="UP000007648">
    <property type="component" value="Unassembled WGS sequence"/>
</dbReference>
<dbReference type="GO" id="GO:0005615">
    <property type="term" value="C:extracellular space"/>
    <property type="evidence" value="ECO:0007669"/>
    <property type="project" value="TreeGrafter"/>
</dbReference>
<dbReference type="PANTHER" id="PTHR46186">
    <property type="entry name" value="CYSTATIN"/>
    <property type="match status" value="1"/>
</dbReference>
<keyword evidence="8" id="KW-1185">Reference proteome</keyword>
<evidence type="ECO:0000256" key="5">
    <source>
        <dbReference type="SAM" id="SignalP"/>
    </source>
</evidence>
<dbReference type="PANTHER" id="PTHR46186:SF2">
    <property type="entry name" value="CYSTATIN"/>
    <property type="match status" value="1"/>
</dbReference>
<feature type="domain" description="Cystatin" evidence="6">
    <location>
        <begin position="26"/>
        <end position="136"/>
    </location>
</feature>
<dbReference type="Gene3D" id="3.10.450.10">
    <property type="match status" value="1"/>
</dbReference>
<dbReference type="SMART" id="SM00043">
    <property type="entry name" value="CY"/>
    <property type="match status" value="1"/>
</dbReference>
<evidence type="ECO:0000313" key="8">
    <source>
        <dbReference type="Proteomes" id="UP000007648"/>
    </source>
</evidence>
<dbReference type="SUPFAM" id="SSF54403">
    <property type="entry name" value="Cystatin/monellin"/>
    <property type="match status" value="1"/>
</dbReference>
<evidence type="ECO:0000256" key="3">
    <source>
        <dbReference type="ARBA" id="ARBA00022704"/>
    </source>
</evidence>
<evidence type="ECO:0000256" key="2">
    <source>
        <dbReference type="ARBA" id="ARBA00022690"/>
    </source>
</evidence>
<dbReference type="FunFam" id="3.10.450.10:FF:000004">
    <property type="entry name" value="Cystatin C"/>
    <property type="match status" value="1"/>
</dbReference>
<feature type="chain" id="PRO_5029820881" description="Cystatin domain-containing protein" evidence="5">
    <location>
        <begin position="22"/>
        <end position="138"/>
    </location>
</feature>
<evidence type="ECO:0000256" key="4">
    <source>
        <dbReference type="ARBA" id="ARBA00023157"/>
    </source>
</evidence>
<dbReference type="Pfam" id="PF00031">
    <property type="entry name" value="Cystatin"/>
    <property type="match status" value="1"/>
</dbReference>
<feature type="signal peptide" evidence="5">
    <location>
        <begin position="1"/>
        <end position="21"/>
    </location>
</feature>
<gene>
    <name evidence="7" type="primary">LOC100915208</name>
</gene>
<dbReference type="FunCoup" id="A0A7N4P071">
    <property type="interactions" value="572"/>
</dbReference>
<evidence type="ECO:0000259" key="6">
    <source>
        <dbReference type="SMART" id="SM00043"/>
    </source>
</evidence>
<accession>A0A7N4P071</accession>
<dbReference type="GO" id="GO:0004869">
    <property type="term" value="F:cysteine-type endopeptidase inhibitor activity"/>
    <property type="evidence" value="ECO:0007669"/>
    <property type="project" value="UniProtKB-KW"/>
</dbReference>
<keyword evidence="5" id="KW-0732">Signal</keyword>
<keyword evidence="4" id="KW-1015">Disulfide bond</keyword>
<dbReference type="InterPro" id="IPR000010">
    <property type="entry name" value="Cystatin_dom"/>
</dbReference>
<dbReference type="OrthoDB" id="1908104at2759"/>
<sequence>MAGPRSFLLLLLLALAAAAHAERIPRLIGGLSEANVNDENVQRALNFALREFNQASNDKYGSRVFRVLEAKKQLVAGIKYIFQVEIGRTTCTKSVADFSNCPDHKEPPLKKHSICNFEVYTIPWMGKTNLVKSECRDI</sequence>
<reference evidence="7" key="2">
    <citation type="submission" date="2025-08" db="UniProtKB">
        <authorList>
            <consortium name="Ensembl"/>
        </authorList>
    </citation>
    <scope>IDENTIFICATION</scope>
</reference>
<dbReference type="GO" id="GO:0031982">
    <property type="term" value="C:vesicle"/>
    <property type="evidence" value="ECO:0007669"/>
    <property type="project" value="TreeGrafter"/>
</dbReference>
<keyword evidence="2" id="KW-0646">Protease inhibitor</keyword>
<dbReference type="GeneID" id="100915208"/>
<dbReference type="Ensembl" id="ENSSHAT00000040746.1">
    <property type="protein sequence ID" value="ENSSHAP00000030448.1"/>
    <property type="gene ID" value="ENSSHAG00000032132.1"/>
</dbReference>